<name>N1PJW6_DOTSN</name>
<evidence type="ECO:0000313" key="2">
    <source>
        <dbReference type="Proteomes" id="UP000016933"/>
    </source>
</evidence>
<evidence type="ECO:0000313" key="1">
    <source>
        <dbReference type="EMBL" id="EME42682.1"/>
    </source>
</evidence>
<dbReference type="HOGENOM" id="CLU_2573863_0_0_1"/>
<reference evidence="2" key="1">
    <citation type="journal article" date="2012" name="PLoS Genet.">
        <title>The genomes of the fungal plant pathogens Cladosporium fulvum and Dothistroma septosporum reveal adaptation to different hosts and lifestyles but also signatures of common ancestry.</title>
        <authorList>
            <person name="de Wit P.J.G.M."/>
            <person name="van der Burgt A."/>
            <person name="Oekmen B."/>
            <person name="Stergiopoulos I."/>
            <person name="Abd-Elsalam K.A."/>
            <person name="Aerts A.L."/>
            <person name="Bahkali A.H."/>
            <person name="Beenen H.G."/>
            <person name="Chettri P."/>
            <person name="Cox M.P."/>
            <person name="Datema E."/>
            <person name="de Vries R.P."/>
            <person name="Dhillon B."/>
            <person name="Ganley A.R."/>
            <person name="Griffiths S.A."/>
            <person name="Guo Y."/>
            <person name="Hamelin R.C."/>
            <person name="Henrissat B."/>
            <person name="Kabir M.S."/>
            <person name="Jashni M.K."/>
            <person name="Kema G."/>
            <person name="Klaubauf S."/>
            <person name="Lapidus A."/>
            <person name="Levasseur A."/>
            <person name="Lindquist E."/>
            <person name="Mehrabi R."/>
            <person name="Ohm R.A."/>
            <person name="Owen T.J."/>
            <person name="Salamov A."/>
            <person name="Schwelm A."/>
            <person name="Schijlen E."/>
            <person name="Sun H."/>
            <person name="van den Burg H.A."/>
            <person name="van Ham R.C.H.J."/>
            <person name="Zhang S."/>
            <person name="Goodwin S.B."/>
            <person name="Grigoriev I.V."/>
            <person name="Collemare J."/>
            <person name="Bradshaw R.E."/>
        </authorList>
    </citation>
    <scope>NUCLEOTIDE SEQUENCE [LARGE SCALE GENOMIC DNA]</scope>
    <source>
        <strain evidence="2">NZE10 / CBS 128990</strain>
    </source>
</reference>
<proteinExistence type="predicted"/>
<sequence length="81" mass="8994">MLYRSSLLKRDLCSMQAATKMLCCFIVKYLAVRRLAAVRSPISPQVMAADRHEQAVGVLGGRPIGAQPPESLRYGARYQAR</sequence>
<organism evidence="1 2">
    <name type="scientific">Dothistroma septosporum (strain NZE10 / CBS 128990)</name>
    <name type="common">Red band needle blight fungus</name>
    <name type="synonym">Mycosphaerella pini</name>
    <dbReference type="NCBI Taxonomy" id="675120"/>
    <lineage>
        <taxon>Eukaryota</taxon>
        <taxon>Fungi</taxon>
        <taxon>Dikarya</taxon>
        <taxon>Ascomycota</taxon>
        <taxon>Pezizomycotina</taxon>
        <taxon>Dothideomycetes</taxon>
        <taxon>Dothideomycetidae</taxon>
        <taxon>Mycosphaerellales</taxon>
        <taxon>Mycosphaerellaceae</taxon>
        <taxon>Dothistroma</taxon>
    </lineage>
</organism>
<dbReference type="Proteomes" id="UP000016933">
    <property type="component" value="Unassembled WGS sequence"/>
</dbReference>
<dbReference type="EMBL" id="KB446541">
    <property type="protein sequence ID" value="EME42682.1"/>
    <property type="molecule type" value="Genomic_DNA"/>
</dbReference>
<accession>N1PJW6</accession>
<dbReference type="AlphaFoldDB" id="N1PJW6"/>
<keyword evidence="2" id="KW-1185">Reference proteome</keyword>
<protein>
    <submittedName>
        <fullName evidence="1">Uncharacterized protein</fullName>
    </submittedName>
</protein>
<reference evidence="1 2" key="2">
    <citation type="journal article" date="2012" name="PLoS Pathog.">
        <title>Diverse lifestyles and strategies of plant pathogenesis encoded in the genomes of eighteen Dothideomycetes fungi.</title>
        <authorList>
            <person name="Ohm R.A."/>
            <person name="Feau N."/>
            <person name="Henrissat B."/>
            <person name="Schoch C.L."/>
            <person name="Horwitz B.A."/>
            <person name="Barry K.W."/>
            <person name="Condon B.J."/>
            <person name="Copeland A.C."/>
            <person name="Dhillon B."/>
            <person name="Glaser F."/>
            <person name="Hesse C.N."/>
            <person name="Kosti I."/>
            <person name="LaButti K."/>
            <person name="Lindquist E.A."/>
            <person name="Lucas S."/>
            <person name="Salamov A.A."/>
            <person name="Bradshaw R.E."/>
            <person name="Ciuffetti L."/>
            <person name="Hamelin R.C."/>
            <person name="Kema G.H.J."/>
            <person name="Lawrence C."/>
            <person name="Scott J.A."/>
            <person name="Spatafora J.W."/>
            <person name="Turgeon B.G."/>
            <person name="de Wit P.J.G.M."/>
            <person name="Zhong S."/>
            <person name="Goodwin S.B."/>
            <person name="Grigoriev I.V."/>
        </authorList>
    </citation>
    <scope>NUCLEOTIDE SEQUENCE [LARGE SCALE GENOMIC DNA]</scope>
    <source>
        <strain evidence="2">NZE10 / CBS 128990</strain>
    </source>
</reference>
<gene>
    <name evidence="1" type="ORF">DOTSEDRAFT_46153</name>
</gene>